<dbReference type="EMBL" id="QKYV01000004">
    <property type="protein sequence ID" value="PZW40557.1"/>
    <property type="molecule type" value="Genomic_DNA"/>
</dbReference>
<dbReference type="InterPro" id="IPR005801">
    <property type="entry name" value="ADC_synthase"/>
</dbReference>
<dbReference type="PANTHER" id="PTHR42839:SF2">
    <property type="entry name" value="ISOCHORISMATE SYNTHASE ENTC"/>
    <property type="match status" value="1"/>
</dbReference>
<dbReference type="Gene3D" id="3.60.120.10">
    <property type="entry name" value="Anthranilate synthase"/>
    <property type="match status" value="1"/>
</dbReference>
<feature type="compositionally biased region" description="Basic and acidic residues" evidence="2">
    <location>
        <begin position="350"/>
        <end position="364"/>
    </location>
</feature>
<gene>
    <name evidence="4" type="ORF">LX95_01621</name>
</gene>
<dbReference type="Pfam" id="PF00425">
    <property type="entry name" value="Chorismate_bind"/>
    <property type="match status" value="1"/>
</dbReference>
<evidence type="ECO:0000313" key="5">
    <source>
        <dbReference type="Proteomes" id="UP000249542"/>
    </source>
</evidence>
<accession>A0A2W7IMH4</accession>
<sequence>MNFDSFLEKVREHHSLQLPFVIYRHPGEKLVKGQLQPNNIIEYINDFQEKGFVFAPFNSQKRAIVFSFASAEAISVEQESFQVNLKKREYKEEQQEQDRYEKLINKTIDTIKASGLEKVVISRKKEIELETEPFLYFKRLLELYPEAMVYCWYHPLVGMWIGATPETLVKTEGRRLKTMALAGTQVFNNTKEVSWKEKEKEEQAIVTRAIVDGLSQIAEVSNLQVGEPHTVRAGNVLHLKTNVSATYETSGLKKIIKKLHPTPAVCGLPYEMAYDYILTKENYDRSYYTGYLGELNFQHTKNRNPRRRNVENSAYQSVSKQTNLYVNLRCMQVFDNRLEVYVGGGITKDSQPKSEWEETQRKAETMQQVL</sequence>
<protein>
    <submittedName>
        <fullName evidence="4">Isochorismate synthase</fullName>
    </submittedName>
</protein>
<evidence type="ECO:0000256" key="2">
    <source>
        <dbReference type="SAM" id="MobiDB-lite"/>
    </source>
</evidence>
<proteinExistence type="predicted"/>
<dbReference type="Proteomes" id="UP000249542">
    <property type="component" value="Unassembled WGS sequence"/>
</dbReference>
<reference evidence="4 5" key="1">
    <citation type="submission" date="2018-06" db="EMBL/GenBank/DDBJ databases">
        <title>Genomic Encyclopedia of Archaeal and Bacterial Type Strains, Phase II (KMG-II): from individual species to whole genera.</title>
        <authorList>
            <person name="Goeker M."/>
        </authorList>
    </citation>
    <scope>NUCLEOTIDE SEQUENCE [LARGE SCALE GENOMIC DNA]</scope>
    <source>
        <strain evidence="4 5">DSM 15361</strain>
    </source>
</reference>
<feature type="region of interest" description="Disordered" evidence="2">
    <location>
        <begin position="349"/>
        <end position="370"/>
    </location>
</feature>
<evidence type="ECO:0000256" key="1">
    <source>
        <dbReference type="SAM" id="Coils"/>
    </source>
</evidence>
<feature type="domain" description="Chorismate-utilising enzyme C-terminal" evidence="3">
    <location>
        <begin position="97"/>
        <end position="362"/>
    </location>
</feature>
<dbReference type="PANTHER" id="PTHR42839">
    <property type="entry name" value="ISOCHORISMATE SYNTHASE ENTC"/>
    <property type="match status" value="1"/>
</dbReference>
<dbReference type="AlphaFoldDB" id="A0A2W7IMH4"/>
<name>A0A2W7IMH4_9FLAO</name>
<evidence type="ECO:0000313" key="4">
    <source>
        <dbReference type="EMBL" id="PZW40557.1"/>
    </source>
</evidence>
<comment type="caution">
    <text evidence="4">The sequence shown here is derived from an EMBL/GenBank/DDBJ whole genome shotgun (WGS) entry which is preliminary data.</text>
</comment>
<dbReference type="InterPro" id="IPR015890">
    <property type="entry name" value="Chorismate_C"/>
</dbReference>
<dbReference type="RefSeq" id="WP_111540932.1">
    <property type="nucleotide sequence ID" value="NZ_QKYV01000004.1"/>
</dbReference>
<dbReference type="SUPFAM" id="SSF56322">
    <property type="entry name" value="ADC synthase"/>
    <property type="match status" value="1"/>
</dbReference>
<organism evidence="4 5">
    <name type="scientific">Mesonia algae</name>
    <dbReference type="NCBI Taxonomy" id="213248"/>
    <lineage>
        <taxon>Bacteria</taxon>
        <taxon>Pseudomonadati</taxon>
        <taxon>Bacteroidota</taxon>
        <taxon>Flavobacteriia</taxon>
        <taxon>Flavobacteriales</taxon>
        <taxon>Flavobacteriaceae</taxon>
        <taxon>Mesonia</taxon>
    </lineage>
</organism>
<keyword evidence="1" id="KW-0175">Coiled coil</keyword>
<evidence type="ECO:0000259" key="3">
    <source>
        <dbReference type="Pfam" id="PF00425"/>
    </source>
</evidence>
<keyword evidence="5" id="KW-1185">Reference proteome</keyword>
<feature type="coiled-coil region" evidence="1">
    <location>
        <begin position="83"/>
        <end position="110"/>
    </location>
</feature>